<name>A0AAG5DB26_ANOAO</name>
<evidence type="ECO:0000256" key="6">
    <source>
        <dbReference type="SAM" id="MobiDB-lite"/>
    </source>
</evidence>
<organism evidence="8 9">
    <name type="scientific">Anopheles atroparvus</name>
    <name type="common">European mosquito</name>
    <dbReference type="NCBI Taxonomy" id="41427"/>
    <lineage>
        <taxon>Eukaryota</taxon>
        <taxon>Metazoa</taxon>
        <taxon>Ecdysozoa</taxon>
        <taxon>Arthropoda</taxon>
        <taxon>Hexapoda</taxon>
        <taxon>Insecta</taxon>
        <taxon>Pterygota</taxon>
        <taxon>Neoptera</taxon>
        <taxon>Endopterygota</taxon>
        <taxon>Diptera</taxon>
        <taxon>Nematocera</taxon>
        <taxon>Culicoidea</taxon>
        <taxon>Culicidae</taxon>
        <taxon>Anophelinae</taxon>
        <taxon>Anopheles</taxon>
    </lineage>
</organism>
<dbReference type="Proteomes" id="UP000075880">
    <property type="component" value="Unassembled WGS sequence"/>
</dbReference>
<feature type="domain" description="TOG" evidence="7">
    <location>
        <begin position="795"/>
        <end position="1038"/>
    </location>
</feature>
<dbReference type="EnsemblMetazoa" id="ENSAATROPT008746">
    <property type="protein sequence ID" value="ENSAATROPP007888"/>
    <property type="gene ID" value="ENSAATROPG007115"/>
</dbReference>
<dbReference type="GO" id="GO:0040001">
    <property type="term" value="P:establishment of mitotic spindle localization"/>
    <property type="evidence" value="ECO:0007669"/>
    <property type="project" value="TreeGrafter"/>
</dbReference>
<keyword evidence="2" id="KW-0963">Cytoplasm</keyword>
<feature type="region of interest" description="Disordered" evidence="6">
    <location>
        <begin position="583"/>
        <end position="712"/>
    </location>
</feature>
<feature type="compositionally biased region" description="Low complexity" evidence="6">
    <location>
        <begin position="631"/>
        <end position="644"/>
    </location>
</feature>
<dbReference type="InterPro" id="IPR011989">
    <property type="entry name" value="ARM-like"/>
</dbReference>
<feature type="region of interest" description="Disordered" evidence="6">
    <location>
        <begin position="1033"/>
        <end position="1075"/>
    </location>
</feature>
<feature type="domain" description="TOG" evidence="7">
    <location>
        <begin position="1219"/>
        <end position="1456"/>
    </location>
</feature>
<evidence type="ECO:0000256" key="5">
    <source>
        <dbReference type="PROSITE-ProRule" id="PRU00103"/>
    </source>
</evidence>
<feature type="region of interest" description="Disordered" evidence="6">
    <location>
        <begin position="1153"/>
        <end position="1185"/>
    </location>
</feature>
<dbReference type="GO" id="GO:0072686">
    <property type="term" value="C:mitotic spindle"/>
    <property type="evidence" value="ECO:0007669"/>
    <property type="project" value="TreeGrafter"/>
</dbReference>
<evidence type="ECO:0000259" key="7">
    <source>
        <dbReference type="SMART" id="SM01349"/>
    </source>
</evidence>
<dbReference type="SMART" id="SM01349">
    <property type="entry name" value="TOG"/>
    <property type="match status" value="4"/>
</dbReference>
<dbReference type="GO" id="GO:1902903">
    <property type="term" value="P:regulation of supramolecular fiber organization"/>
    <property type="evidence" value="ECO:0007669"/>
    <property type="project" value="UniProtKB-ARBA"/>
</dbReference>
<evidence type="ECO:0000256" key="2">
    <source>
        <dbReference type="ARBA" id="ARBA00022490"/>
    </source>
</evidence>
<protein>
    <recommendedName>
        <fullName evidence="7">TOG domain-containing protein</fullName>
    </recommendedName>
</protein>
<evidence type="ECO:0000256" key="1">
    <source>
        <dbReference type="ARBA" id="ARBA00004245"/>
    </source>
</evidence>
<feature type="compositionally biased region" description="Low complexity" evidence="6">
    <location>
        <begin position="598"/>
        <end position="611"/>
    </location>
</feature>
<dbReference type="GO" id="GO:0090307">
    <property type="term" value="P:mitotic spindle assembly"/>
    <property type="evidence" value="ECO:0007669"/>
    <property type="project" value="TreeGrafter"/>
</dbReference>
<dbReference type="GO" id="GO:0005881">
    <property type="term" value="C:cytoplasmic microtubule"/>
    <property type="evidence" value="ECO:0007669"/>
    <property type="project" value="TreeGrafter"/>
</dbReference>
<keyword evidence="3" id="KW-0677">Repeat</keyword>
<dbReference type="InterPro" id="IPR016024">
    <property type="entry name" value="ARM-type_fold"/>
</dbReference>
<dbReference type="InterPro" id="IPR034085">
    <property type="entry name" value="TOG"/>
</dbReference>
<evidence type="ECO:0000313" key="8">
    <source>
        <dbReference type="EnsemblMetazoa" id="ENSAATROPP007888"/>
    </source>
</evidence>
<dbReference type="InterPro" id="IPR021133">
    <property type="entry name" value="HEAT_type_2"/>
</dbReference>
<dbReference type="GO" id="GO:0000776">
    <property type="term" value="C:kinetochore"/>
    <property type="evidence" value="ECO:0007669"/>
    <property type="project" value="TreeGrafter"/>
</dbReference>
<dbReference type="InterPro" id="IPR024395">
    <property type="entry name" value="CLASP_N_dom"/>
</dbReference>
<dbReference type="GO" id="GO:0045180">
    <property type="term" value="C:basal cortex"/>
    <property type="evidence" value="ECO:0007669"/>
    <property type="project" value="TreeGrafter"/>
</dbReference>
<accession>A0AAG5DB26</accession>
<feature type="domain" description="TOG" evidence="7">
    <location>
        <begin position="301"/>
        <end position="546"/>
    </location>
</feature>
<dbReference type="Pfam" id="PF12348">
    <property type="entry name" value="CLASP_N"/>
    <property type="match status" value="1"/>
</dbReference>
<feature type="compositionally biased region" description="Polar residues" evidence="6">
    <location>
        <begin position="1058"/>
        <end position="1075"/>
    </location>
</feature>
<reference evidence="8" key="1">
    <citation type="submission" date="2024-04" db="UniProtKB">
        <authorList>
            <consortium name="EnsemblMetazoa"/>
        </authorList>
    </citation>
    <scope>IDENTIFICATION</scope>
    <source>
        <strain evidence="8">EBRO</strain>
    </source>
</reference>
<evidence type="ECO:0000313" key="9">
    <source>
        <dbReference type="Proteomes" id="UP000075880"/>
    </source>
</evidence>
<comment type="subcellular location">
    <subcellularLocation>
        <location evidence="1">Cytoplasm</location>
        <location evidence="1">Cytoskeleton</location>
    </subcellularLocation>
</comment>
<feature type="compositionally biased region" description="Polar residues" evidence="6">
    <location>
        <begin position="675"/>
        <end position="691"/>
    </location>
</feature>
<evidence type="ECO:0000256" key="4">
    <source>
        <dbReference type="ARBA" id="ARBA00023212"/>
    </source>
</evidence>
<dbReference type="Gene3D" id="1.25.10.10">
    <property type="entry name" value="Leucine-rich Repeat Variant"/>
    <property type="match status" value="4"/>
</dbReference>
<dbReference type="GO" id="GO:0005876">
    <property type="term" value="C:spindle microtubule"/>
    <property type="evidence" value="ECO:0007669"/>
    <property type="project" value="TreeGrafter"/>
</dbReference>
<feature type="repeat" description="HEAT" evidence="5">
    <location>
        <begin position="168"/>
        <end position="206"/>
    </location>
</feature>
<dbReference type="SUPFAM" id="SSF48371">
    <property type="entry name" value="ARM repeat"/>
    <property type="match status" value="2"/>
</dbReference>
<dbReference type="GO" id="GO:0031110">
    <property type="term" value="P:regulation of microtubule polymerization or depolymerization"/>
    <property type="evidence" value="ECO:0007669"/>
    <property type="project" value="UniProtKB-ARBA"/>
</dbReference>
<feature type="compositionally biased region" description="Polar residues" evidence="6">
    <location>
        <begin position="1167"/>
        <end position="1185"/>
    </location>
</feature>
<feature type="repeat" description="HEAT" evidence="5">
    <location>
        <begin position="1392"/>
        <end position="1430"/>
    </location>
</feature>
<feature type="compositionally biased region" description="Low complexity" evidence="6">
    <location>
        <begin position="1041"/>
        <end position="1057"/>
    </location>
</feature>
<keyword evidence="9" id="KW-1185">Reference proteome</keyword>
<dbReference type="PROSITE" id="PS50077">
    <property type="entry name" value="HEAT_REPEAT"/>
    <property type="match status" value="2"/>
</dbReference>
<evidence type="ECO:0000256" key="3">
    <source>
        <dbReference type="ARBA" id="ARBA00022737"/>
    </source>
</evidence>
<dbReference type="PANTHER" id="PTHR21567">
    <property type="entry name" value="CLASP"/>
    <property type="match status" value="1"/>
</dbReference>
<dbReference type="InterPro" id="IPR048491">
    <property type="entry name" value="XMAP215_CLASP_TOG"/>
</dbReference>
<dbReference type="Pfam" id="PF21041">
    <property type="entry name" value="XMAP215_CLASP_TOG"/>
    <property type="match status" value="1"/>
</dbReference>
<dbReference type="PANTHER" id="PTHR21567:SF9">
    <property type="entry name" value="CLIP-ASSOCIATING PROTEIN"/>
    <property type="match status" value="1"/>
</dbReference>
<feature type="compositionally biased region" description="Polar residues" evidence="6">
    <location>
        <begin position="652"/>
        <end position="662"/>
    </location>
</feature>
<feature type="domain" description="TOG" evidence="7">
    <location>
        <begin position="2"/>
        <end position="232"/>
    </location>
</feature>
<proteinExistence type="predicted"/>
<sequence>MAYQKPSDIDGYVTQMAKADMRVKAQLAEDLVLYLSDSENSIECTDLGLLIDGLIPWMTGSHHKIAQRALEAFTELIVRLGQDFNAYTSTILPHVIDRLGDSRDTVREKAQLLLHKLMECRVVLPQSLLDKLSICFKHKNSKVREEFLQTIVSTLNEYGTQSLSVKMYIAPIVSLLGDPSPTVRDAAIQTLVEIYKHVGDKLRVDLKKREVPPTKVAILEQKFDETRNDGLLLPSALTTAATAGVGHDEHDRAAVVERPTRLLKRNPSATPRKPLFESQAQGSGDLLLAAGAVSYEVFESSFENVPQLTIFSQRDMDEHMKSINMLIGDKNVDWEKRVDALKKIRSMLMINIQGSPTFVQQLKDLSIAFLDILKELRSQVIREACITLAYMSKILKTRLDQFVIYILQELINLIQNSAKIISSAGTIALKYVLRYTHAPKIVPILTQNLMLSKSKDIRSTLCEVMSLLFEEWPTKALEKHSTLLREALRKGLSDADNDARRHSRCAYWSFRRHFPDLAENLYASLDVSTQRTLERERDNLGTNAAAAGGFRSVSAVDTAAAQRARARAQYSTLARMKVTSGTASLQGHYAQQARAKKTPTSASATTSSSNTVPPPQPPTPERKIRSRAGVSQSQPTSRSTSPSSKLREMYSGVTSLYRQTGTVPKKPQSGIPRSLANSRETSPTRTQSQFGSLRRHAYGTSSPRRPPLNPGRPVLAQKILQQSREAENALADALSPADEPDMTCNDFARLALHRKISRDESDESEASSVCSERSYDSYRRGNESFSWNGSRTRLDSSRPVIDDIETIIQLCASSHWSERKDGLVNLTQYLSEGKMLTFQQLQCVLDLFRKMFMDPHIKVYALFLDTVNELILSHSTDLHDWLFILLTRLFNKLGTDLLGSMHGKIWKTLQLIYEYFPADLQLQCVFRILVDSVQTPNVKTRQATLKFLAQLATGYCTASQFVVHPQNVQVVNHAIQKIIQTSLDQKSIELKSQARLCIVALYNCNPSQMTMTLANLPKQYQDTAKAYIQHNMRRSASGNDSPSSPLSSSSPKPLLSPQQGPYSLQNIASPRSRQASVDVAAEAMNTEEVYKNLRKTTAEIQNYSFESKLDRDTNSKDSGISQMGETHMMQSVTVLDGGGGVYGGLPSNGLNGHMGGGLAGLEKDDSCNGSKTQSATTTESNTPENTVRLDSMDLAHKTVAQQTQMLQRHQSYSFTDNGELVLDKGVKEDDIIKAAIVLTLQSAPETTKQVLENLQVCIKHGSCELPIKNFKAIMKMLLHLMESQNNDVLTASLHTLGRIVRSAEMKTCWSNFLELILLKIIDCYKISKEVSREIDIIVMKIAGVLPLDISVNILNPVIATGEFPANLCALKILTQLTQKRGKDLTDNHLDSIMPNVARLADDGQSMVRKAAVFCIVELYIVMGEDRVKPKFSLLNASKIRLLNVYIAKQLGGGSSSSKGGSTTTGMS</sequence>
<dbReference type="GO" id="GO:0005815">
    <property type="term" value="C:microtubule organizing center"/>
    <property type="evidence" value="ECO:0007669"/>
    <property type="project" value="TreeGrafter"/>
</dbReference>
<dbReference type="GO" id="GO:0008017">
    <property type="term" value="F:microtubule binding"/>
    <property type="evidence" value="ECO:0007669"/>
    <property type="project" value="TreeGrafter"/>
</dbReference>
<keyword evidence="4" id="KW-0206">Cytoskeleton</keyword>